<evidence type="ECO:0000256" key="2">
    <source>
        <dbReference type="SAM" id="MobiDB-lite"/>
    </source>
</evidence>
<feature type="region of interest" description="Disordered" evidence="2">
    <location>
        <begin position="57"/>
        <end position="91"/>
    </location>
</feature>
<proteinExistence type="inferred from homology"/>
<dbReference type="InterPro" id="IPR026057">
    <property type="entry name" value="TBL_C"/>
</dbReference>
<accession>A0A2U1P7R0</accession>
<organism evidence="4 5">
    <name type="scientific">Artemisia annua</name>
    <name type="common">Sweet wormwood</name>
    <dbReference type="NCBI Taxonomy" id="35608"/>
    <lineage>
        <taxon>Eukaryota</taxon>
        <taxon>Viridiplantae</taxon>
        <taxon>Streptophyta</taxon>
        <taxon>Embryophyta</taxon>
        <taxon>Tracheophyta</taxon>
        <taxon>Spermatophyta</taxon>
        <taxon>Magnoliopsida</taxon>
        <taxon>eudicotyledons</taxon>
        <taxon>Gunneridae</taxon>
        <taxon>Pentapetalae</taxon>
        <taxon>asterids</taxon>
        <taxon>campanulids</taxon>
        <taxon>Asterales</taxon>
        <taxon>Asteraceae</taxon>
        <taxon>Asteroideae</taxon>
        <taxon>Anthemideae</taxon>
        <taxon>Artemisiinae</taxon>
        <taxon>Artemisia</taxon>
    </lineage>
</organism>
<protein>
    <submittedName>
        <fullName evidence="4">TRICHOME BIREFRINGENCE-LIKE 6</fullName>
    </submittedName>
</protein>
<comment type="similarity">
    <text evidence="1">Belongs to the PC-esterase family. TBL subfamily.</text>
</comment>
<feature type="compositionally biased region" description="Low complexity" evidence="2">
    <location>
        <begin position="79"/>
        <end position="91"/>
    </location>
</feature>
<evidence type="ECO:0000259" key="3">
    <source>
        <dbReference type="Pfam" id="PF13839"/>
    </source>
</evidence>
<sequence length="224" mass="24526">MVSMYATVQFPSSGGKVVRVNYYQEADNVLPHLYSSTTFTKSMTTWASWIEKHMNPRSSAPSHFKGGESNDGGHCKEATQSPNQTTTTNNSSITELMVTHRFTDAMVTAEIVTYAFVTTAPVTDAMGSLSHGSKKGTYMVQQEMPKNVRLQNGRTIACNLKKMNETKQQKRGYMNLDATGSINEEFVIAENDVPAAGVVRHFTGAVVLSLLDIGLLASNTYVPK</sequence>
<feature type="compositionally biased region" description="Basic and acidic residues" evidence="2">
    <location>
        <begin position="65"/>
        <end position="77"/>
    </location>
</feature>
<name>A0A2U1P7R0_ARTAN</name>
<comment type="caution">
    <text evidence="4">The sequence shown here is derived from an EMBL/GenBank/DDBJ whole genome shotgun (WGS) entry which is preliminary data.</text>
</comment>
<evidence type="ECO:0000313" key="5">
    <source>
        <dbReference type="Proteomes" id="UP000245207"/>
    </source>
</evidence>
<dbReference type="Pfam" id="PF13839">
    <property type="entry name" value="PC-Esterase"/>
    <property type="match status" value="1"/>
</dbReference>
<dbReference type="GO" id="GO:0016740">
    <property type="term" value="F:transferase activity"/>
    <property type="evidence" value="ECO:0007669"/>
    <property type="project" value="InterPro"/>
</dbReference>
<evidence type="ECO:0000313" key="4">
    <source>
        <dbReference type="EMBL" id="PWA81747.1"/>
    </source>
</evidence>
<dbReference type="AlphaFoldDB" id="A0A2U1P7R0"/>
<gene>
    <name evidence="4" type="ORF">CTI12_AA183960</name>
</gene>
<feature type="domain" description="Trichome birefringence-like C-terminal" evidence="3">
    <location>
        <begin position="19"/>
        <end position="96"/>
    </location>
</feature>
<evidence type="ECO:0000256" key="1">
    <source>
        <dbReference type="ARBA" id="ARBA00007727"/>
    </source>
</evidence>
<dbReference type="Proteomes" id="UP000245207">
    <property type="component" value="Unassembled WGS sequence"/>
</dbReference>
<reference evidence="4 5" key="1">
    <citation type="journal article" date="2018" name="Mol. Plant">
        <title>The genome of Artemisia annua provides insight into the evolution of Asteraceae family and artemisinin biosynthesis.</title>
        <authorList>
            <person name="Shen Q."/>
            <person name="Zhang L."/>
            <person name="Liao Z."/>
            <person name="Wang S."/>
            <person name="Yan T."/>
            <person name="Shi P."/>
            <person name="Liu M."/>
            <person name="Fu X."/>
            <person name="Pan Q."/>
            <person name="Wang Y."/>
            <person name="Lv Z."/>
            <person name="Lu X."/>
            <person name="Zhang F."/>
            <person name="Jiang W."/>
            <person name="Ma Y."/>
            <person name="Chen M."/>
            <person name="Hao X."/>
            <person name="Li L."/>
            <person name="Tang Y."/>
            <person name="Lv G."/>
            <person name="Zhou Y."/>
            <person name="Sun X."/>
            <person name="Brodelius P.E."/>
            <person name="Rose J.K.C."/>
            <person name="Tang K."/>
        </authorList>
    </citation>
    <scope>NUCLEOTIDE SEQUENCE [LARGE SCALE GENOMIC DNA]</scope>
    <source>
        <strain evidence="5">cv. Huhao1</strain>
        <tissue evidence="4">Leaf</tissue>
    </source>
</reference>
<dbReference type="STRING" id="35608.A0A2U1P7R0"/>
<dbReference type="EMBL" id="PKPP01001553">
    <property type="protein sequence ID" value="PWA81747.1"/>
    <property type="molecule type" value="Genomic_DNA"/>
</dbReference>
<keyword evidence="5" id="KW-1185">Reference proteome</keyword>